<protein>
    <recommendedName>
        <fullName evidence="8">Histone deacetylase complex subunit SAP30 Sin3 binding domain-containing protein</fullName>
    </recommendedName>
</protein>
<keyword evidence="6" id="KW-0539">Nucleus</keyword>
<evidence type="ECO:0000256" key="2">
    <source>
        <dbReference type="ARBA" id="ARBA00006283"/>
    </source>
</evidence>
<accession>A0A0D3K3K1</accession>
<keyword evidence="3" id="KW-0678">Repressor</keyword>
<dbReference type="Gene3D" id="6.10.160.20">
    <property type="match status" value="1"/>
</dbReference>
<comment type="similarity">
    <text evidence="2">Belongs to the SAP30 family.</text>
</comment>
<dbReference type="EnsemblProtists" id="EOD30336">
    <property type="protein sequence ID" value="EOD30336"/>
    <property type="gene ID" value="EMIHUDRAFT_456611"/>
</dbReference>
<evidence type="ECO:0000313" key="9">
    <source>
        <dbReference type="EnsemblProtists" id="EOD30336"/>
    </source>
</evidence>
<name>A0A0D3K3K1_EMIH1</name>
<proteinExistence type="inferred from homology"/>
<evidence type="ECO:0000313" key="10">
    <source>
        <dbReference type="Proteomes" id="UP000013827"/>
    </source>
</evidence>
<dbReference type="KEGG" id="ehx:EMIHUDRAFT_456611"/>
<evidence type="ECO:0000259" key="8">
    <source>
        <dbReference type="Pfam" id="PF13867"/>
    </source>
</evidence>
<dbReference type="RefSeq" id="XP_005782765.1">
    <property type="nucleotide sequence ID" value="XM_005782708.1"/>
</dbReference>
<organism evidence="9 10">
    <name type="scientific">Emiliania huxleyi (strain CCMP1516)</name>
    <dbReference type="NCBI Taxonomy" id="280463"/>
    <lineage>
        <taxon>Eukaryota</taxon>
        <taxon>Haptista</taxon>
        <taxon>Haptophyta</taxon>
        <taxon>Prymnesiophyceae</taxon>
        <taxon>Isochrysidales</taxon>
        <taxon>Noelaerhabdaceae</taxon>
        <taxon>Emiliania</taxon>
    </lineage>
</organism>
<feature type="compositionally biased region" description="Polar residues" evidence="7">
    <location>
        <begin position="52"/>
        <end position="68"/>
    </location>
</feature>
<dbReference type="GO" id="GO:0003712">
    <property type="term" value="F:transcription coregulator activity"/>
    <property type="evidence" value="ECO:0007669"/>
    <property type="project" value="TreeGrafter"/>
</dbReference>
<dbReference type="InterPro" id="IPR025718">
    <property type="entry name" value="SAP30_Sin3-bd"/>
</dbReference>
<evidence type="ECO:0000256" key="4">
    <source>
        <dbReference type="ARBA" id="ARBA00023015"/>
    </source>
</evidence>
<dbReference type="InterPro" id="IPR038291">
    <property type="entry name" value="SAP30_C_sf"/>
</dbReference>
<evidence type="ECO:0000256" key="5">
    <source>
        <dbReference type="ARBA" id="ARBA00023163"/>
    </source>
</evidence>
<reference evidence="10" key="1">
    <citation type="journal article" date="2013" name="Nature">
        <title>Pan genome of the phytoplankton Emiliania underpins its global distribution.</title>
        <authorList>
            <person name="Read B.A."/>
            <person name="Kegel J."/>
            <person name="Klute M.J."/>
            <person name="Kuo A."/>
            <person name="Lefebvre S.C."/>
            <person name="Maumus F."/>
            <person name="Mayer C."/>
            <person name="Miller J."/>
            <person name="Monier A."/>
            <person name="Salamov A."/>
            <person name="Young J."/>
            <person name="Aguilar M."/>
            <person name="Claverie J.M."/>
            <person name="Frickenhaus S."/>
            <person name="Gonzalez K."/>
            <person name="Herman E.K."/>
            <person name="Lin Y.C."/>
            <person name="Napier J."/>
            <person name="Ogata H."/>
            <person name="Sarno A.F."/>
            <person name="Shmutz J."/>
            <person name="Schroeder D."/>
            <person name="de Vargas C."/>
            <person name="Verret F."/>
            <person name="von Dassow P."/>
            <person name="Valentin K."/>
            <person name="Van de Peer Y."/>
            <person name="Wheeler G."/>
            <person name="Dacks J.B."/>
            <person name="Delwiche C.F."/>
            <person name="Dyhrman S.T."/>
            <person name="Glockner G."/>
            <person name="John U."/>
            <person name="Richards T."/>
            <person name="Worden A.Z."/>
            <person name="Zhang X."/>
            <person name="Grigoriev I.V."/>
            <person name="Allen A.E."/>
            <person name="Bidle K."/>
            <person name="Borodovsky M."/>
            <person name="Bowler C."/>
            <person name="Brownlee C."/>
            <person name="Cock J.M."/>
            <person name="Elias M."/>
            <person name="Gladyshev V.N."/>
            <person name="Groth M."/>
            <person name="Guda C."/>
            <person name="Hadaegh A."/>
            <person name="Iglesias-Rodriguez M.D."/>
            <person name="Jenkins J."/>
            <person name="Jones B.M."/>
            <person name="Lawson T."/>
            <person name="Leese F."/>
            <person name="Lindquist E."/>
            <person name="Lobanov A."/>
            <person name="Lomsadze A."/>
            <person name="Malik S.B."/>
            <person name="Marsh M.E."/>
            <person name="Mackinder L."/>
            <person name="Mock T."/>
            <person name="Mueller-Roeber B."/>
            <person name="Pagarete A."/>
            <person name="Parker M."/>
            <person name="Probert I."/>
            <person name="Quesneville H."/>
            <person name="Raines C."/>
            <person name="Rensing S.A."/>
            <person name="Riano-Pachon D.M."/>
            <person name="Richier S."/>
            <person name="Rokitta S."/>
            <person name="Shiraiwa Y."/>
            <person name="Soanes D.M."/>
            <person name="van der Giezen M."/>
            <person name="Wahlund T.M."/>
            <person name="Williams B."/>
            <person name="Wilson W."/>
            <person name="Wolfe G."/>
            <person name="Wurch L.L."/>
        </authorList>
    </citation>
    <scope>NUCLEOTIDE SEQUENCE</scope>
</reference>
<feature type="region of interest" description="Disordered" evidence="7">
    <location>
        <begin position="204"/>
        <end position="229"/>
    </location>
</feature>
<dbReference type="GeneID" id="17275608"/>
<dbReference type="AlphaFoldDB" id="A0A0D3K3K1"/>
<feature type="domain" description="Histone deacetylase complex subunit SAP30 Sin3 binding" evidence="8">
    <location>
        <begin position="241"/>
        <end position="293"/>
    </location>
</feature>
<feature type="compositionally biased region" description="Low complexity" evidence="7">
    <location>
        <begin position="91"/>
        <end position="104"/>
    </location>
</feature>
<keyword evidence="5" id="KW-0804">Transcription</keyword>
<evidence type="ECO:0000256" key="3">
    <source>
        <dbReference type="ARBA" id="ARBA00022491"/>
    </source>
</evidence>
<reference evidence="9" key="2">
    <citation type="submission" date="2024-10" db="UniProtKB">
        <authorList>
            <consortium name="EnsemblProtists"/>
        </authorList>
    </citation>
    <scope>IDENTIFICATION</scope>
</reference>
<dbReference type="PANTHER" id="PTHR13286:SF6">
    <property type="entry name" value="HISTONE DEACETYLASE COMPLEX SUBUNIT SAP30L-RELATED"/>
    <property type="match status" value="1"/>
</dbReference>
<evidence type="ECO:0000256" key="1">
    <source>
        <dbReference type="ARBA" id="ARBA00004123"/>
    </source>
</evidence>
<dbReference type="HOGENOM" id="CLU_904436_0_0_1"/>
<dbReference type="eggNOG" id="ENOG502SBY6">
    <property type="taxonomic scope" value="Eukaryota"/>
</dbReference>
<dbReference type="Proteomes" id="UP000013827">
    <property type="component" value="Unassembled WGS sequence"/>
</dbReference>
<evidence type="ECO:0000256" key="6">
    <source>
        <dbReference type="ARBA" id="ARBA00023242"/>
    </source>
</evidence>
<keyword evidence="10" id="KW-1185">Reference proteome</keyword>
<dbReference type="PaxDb" id="2903-EOD30336"/>
<dbReference type="InterPro" id="IPR024145">
    <property type="entry name" value="His_deAcase_SAP30/SAP30L"/>
</dbReference>
<dbReference type="GO" id="GO:0000118">
    <property type="term" value="C:histone deacetylase complex"/>
    <property type="evidence" value="ECO:0007669"/>
    <property type="project" value="TreeGrafter"/>
</dbReference>
<evidence type="ECO:0000256" key="7">
    <source>
        <dbReference type="SAM" id="MobiDB-lite"/>
    </source>
</evidence>
<keyword evidence="4" id="KW-0805">Transcription regulation</keyword>
<feature type="compositionally biased region" description="Low complexity" evidence="7">
    <location>
        <begin position="19"/>
        <end position="37"/>
    </location>
</feature>
<dbReference type="Pfam" id="PF13867">
    <property type="entry name" value="SAP30_Sin3_bdg"/>
    <property type="match status" value="1"/>
</dbReference>
<comment type="subcellular location">
    <subcellularLocation>
        <location evidence="1">Nucleus</location>
    </subcellularLocation>
</comment>
<dbReference type="PANTHER" id="PTHR13286">
    <property type="entry name" value="SAP30"/>
    <property type="match status" value="1"/>
</dbReference>
<dbReference type="GO" id="GO:0006355">
    <property type="term" value="P:regulation of DNA-templated transcription"/>
    <property type="evidence" value="ECO:0007669"/>
    <property type="project" value="TreeGrafter"/>
</dbReference>
<sequence>MGFRSCIVPESDEGESSGDECGSAAAEAASDSESESSLLEQAIRAAGDVCGPSTSAVETGNSLEAGNSSDEDASHCETLGTDDSSDASYTDGDSSSIDSDVGGASDEDSDASWHLPAKKTHLNPADGGLTIFLASLYCFVVRRLLLYDSGLFSAKASLAFELPSRLAVASSEMEPSRRVVGKRQVRPNMARQDFGYVERSRAAANKGMKGVKPKREDEEDGSAPMRSEKDARSLTVDFTKLDMATLKRYKRHYRLKTRQNVTKTELALAIAKHFAAQTVDEADTISLFMYSARANSLQYDRRDYLNGR</sequence>
<feature type="region of interest" description="Disordered" evidence="7">
    <location>
        <begin position="1"/>
        <end position="112"/>
    </location>
</feature>